<keyword evidence="2" id="KW-1185">Reference proteome</keyword>
<dbReference type="AlphaFoldDB" id="A0A8E2DFJ5"/>
<proteinExistence type="predicted"/>
<organism evidence="1 2">
    <name type="scientific">Obba rivulosa</name>
    <dbReference type="NCBI Taxonomy" id="1052685"/>
    <lineage>
        <taxon>Eukaryota</taxon>
        <taxon>Fungi</taxon>
        <taxon>Dikarya</taxon>
        <taxon>Basidiomycota</taxon>
        <taxon>Agaricomycotina</taxon>
        <taxon>Agaricomycetes</taxon>
        <taxon>Polyporales</taxon>
        <taxon>Gelatoporiaceae</taxon>
        <taxon>Obba</taxon>
    </lineage>
</organism>
<reference evidence="1 2" key="1">
    <citation type="submission" date="2016-07" db="EMBL/GenBank/DDBJ databases">
        <title>Draft genome of the white-rot fungus Obba rivulosa 3A-2.</title>
        <authorList>
            <consortium name="DOE Joint Genome Institute"/>
            <person name="Miettinen O."/>
            <person name="Riley R."/>
            <person name="Acob R."/>
            <person name="Barry K."/>
            <person name="Cullen D."/>
            <person name="De Vries R."/>
            <person name="Hainaut M."/>
            <person name="Hatakka A."/>
            <person name="Henrissat B."/>
            <person name="Hilden K."/>
            <person name="Kuo R."/>
            <person name="Labutti K."/>
            <person name="Lipzen A."/>
            <person name="Makela M.R."/>
            <person name="Sandor L."/>
            <person name="Spatafora J.W."/>
            <person name="Grigoriev I.V."/>
            <person name="Hibbett D.S."/>
        </authorList>
    </citation>
    <scope>NUCLEOTIDE SEQUENCE [LARGE SCALE GENOMIC DNA]</scope>
    <source>
        <strain evidence="1 2">3A-2</strain>
    </source>
</reference>
<gene>
    <name evidence="1" type="ORF">OBBRIDRAFT_357985</name>
</gene>
<name>A0A8E2DFJ5_9APHY</name>
<evidence type="ECO:0000313" key="1">
    <source>
        <dbReference type="EMBL" id="OCH84882.1"/>
    </source>
</evidence>
<dbReference type="EMBL" id="KV722626">
    <property type="protein sequence ID" value="OCH84882.1"/>
    <property type="molecule type" value="Genomic_DNA"/>
</dbReference>
<dbReference type="Proteomes" id="UP000250043">
    <property type="component" value="Unassembled WGS sequence"/>
</dbReference>
<evidence type="ECO:0000313" key="2">
    <source>
        <dbReference type="Proteomes" id="UP000250043"/>
    </source>
</evidence>
<sequence>MPSRTCHDSPPHWKRSWFLATMAPSHLRPYHALKCRRSSSGIRTVRLLRRSCHRSLTFAHSTLLPSRHQLCRHLLRGQKLHARTRHFKSHTWRLLDTVNAEFWSLYVMNLGCRICRLSLEHRDEDIWAADYGWLVKHLTVTRPSTLSIKFNRRRHFWLGHISSVTERYTGLSDLVLDMNIEKYNREGDTDFTLLRAISRLFPSTTHLVVSAES</sequence>
<protein>
    <submittedName>
        <fullName evidence="1">Uncharacterized protein</fullName>
    </submittedName>
</protein>
<accession>A0A8E2DFJ5</accession>